<dbReference type="GO" id="GO:0003676">
    <property type="term" value="F:nucleic acid binding"/>
    <property type="evidence" value="ECO:0007669"/>
    <property type="project" value="InterPro"/>
</dbReference>
<evidence type="ECO:0000313" key="3">
    <source>
        <dbReference type="Proteomes" id="UP000299102"/>
    </source>
</evidence>
<feature type="compositionally biased region" description="Polar residues" evidence="1">
    <location>
        <begin position="72"/>
        <end position="81"/>
    </location>
</feature>
<feature type="region of interest" description="Disordered" evidence="1">
    <location>
        <begin position="35"/>
        <end position="90"/>
    </location>
</feature>
<proteinExistence type="predicted"/>
<comment type="caution">
    <text evidence="2">The sequence shown here is derived from an EMBL/GenBank/DDBJ whole genome shotgun (WGS) entry which is preliminary data.</text>
</comment>
<dbReference type="InterPro" id="IPR034772">
    <property type="entry name" value="CPSF6/7"/>
</dbReference>
<gene>
    <name evidence="2" type="ORF">EVAR_48084_1</name>
</gene>
<name>A0A4C1XIU7_EUMVA</name>
<protein>
    <submittedName>
        <fullName evidence="2">Cleavage and polyadenylation specificity factor subunit CG7185</fullName>
    </submittedName>
</protein>
<dbReference type="GO" id="GO:0005634">
    <property type="term" value="C:nucleus"/>
    <property type="evidence" value="ECO:0007669"/>
    <property type="project" value="UniProtKB-SubCell"/>
</dbReference>
<dbReference type="GO" id="GO:0006397">
    <property type="term" value="P:mRNA processing"/>
    <property type="evidence" value="ECO:0007669"/>
    <property type="project" value="UniProtKB-KW"/>
</dbReference>
<dbReference type="PANTHER" id="PTHR23204">
    <property type="entry name" value="CLEAVAGE AND POLYADENYLATION SPECIFIC FACTOR"/>
    <property type="match status" value="1"/>
</dbReference>
<keyword evidence="3" id="KW-1185">Reference proteome</keyword>
<dbReference type="EMBL" id="BGZK01000881">
    <property type="protein sequence ID" value="GBP63826.1"/>
    <property type="molecule type" value="Genomic_DNA"/>
</dbReference>
<organism evidence="2 3">
    <name type="scientific">Eumeta variegata</name>
    <name type="common">Bagworm moth</name>
    <name type="synonym">Eumeta japonica</name>
    <dbReference type="NCBI Taxonomy" id="151549"/>
    <lineage>
        <taxon>Eukaryota</taxon>
        <taxon>Metazoa</taxon>
        <taxon>Ecdysozoa</taxon>
        <taxon>Arthropoda</taxon>
        <taxon>Hexapoda</taxon>
        <taxon>Insecta</taxon>
        <taxon>Pterygota</taxon>
        <taxon>Neoptera</taxon>
        <taxon>Endopterygota</taxon>
        <taxon>Lepidoptera</taxon>
        <taxon>Glossata</taxon>
        <taxon>Ditrysia</taxon>
        <taxon>Tineoidea</taxon>
        <taxon>Psychidae</taxon>
        <taxon>Oiketicinae</taxon>
        <taxon>Eumeta</taxon>
    </lineage>
</organism>
<dbReference type="AlphaFoldDB" id="A0A4C1XIU7"/>
<dbReference type="STRING" id="151549.A0A4C1XIU7"/>
<dbReference type="SUPFAM" id="SSF54928">
    <property type="entry name" value="RNA-binding domain, RBD"/>
    <property type="match status" value="1"/>
</dbReference>
<accession>A0A4C1XIU7</accession>
<dbReference type="OrthoDB" id="10065185at2759"/>
<dbReference type="Proteomes" id="UP000299102">
    <property type="component" value="Unassembled WGS sequence"/>
</dbReference>
<dbReference type="Gene3D" id="3.30.70.330">
    <property type="match status" value="1"/>
</dbReference>
<sequence>MADGGVDIDLYADDIEADFNRTDEFGGENVDLYDDVLAAPGSGSGPSGPGPAKPEDADGPGTVTAHPPEETNGATPYNTAASGPPNAHHGRRFQLYVGNLTWLLRKNESAGQLGHVPSNGMGENQMAVSQRGSVLMARWRVGLQYTTDQDIASAIADVGVADFQDVKFFENRANGQSKGFCVVSLGSEQSVRLVLDRLPKKDIHGHPPVVTMPTKQV</sequence>
<dbReference type="InterPro" id="IPR012677">
    <property type="entry name" value="Nucleotide-bd_a/b_plait_sf"/>
</dbReference>
<reference evidence="2 3" key="1">
    <citation type="journal article" date="2019" name="Commun. Biol.">
        <title>The bagworm genome reveals a unique fibroin gene that provides high tensile strength.</title>
        <authorList>
            <person name="Kono N."/>
            <person name="Nakamura H."/>
            <person name="Ohtoshi R."/>
            <person name="Tomita M."/>
            <person name="Numata K."/>
            <person name="Arakawa K."/>
        </authorList>
    </citation>
    <scope>NUCLEOTIDE SEQUENCE [LARGE SCALE GENOMIC DNA]</scope>
</reference>
<evidence type="ECO:0000256" key="1">
    <source>
        <dbReference type="SAM" id="MobiDB-lite"/>
    </source>
</evidence>
<dbReference type="InterPro" id="IPR035979">
    <property type="entry name" value="RBD_domain_sf"/>
</dbReference>
<evidence type="ECO:0000313" key="2">
    <source>
        <dbReference type="EMBL" id="GBP63826.1"/>
    </source>
</evidence>